<dbReference type="WBParaSite" id="SVE_0698500.1">
    <property type="protein sequence ID" value="SVE_0698500.1"/>
    <property type="gene ID" value="SVE_0698500"/>
</dbReference>
<organism evidence="1 2">
    <name type="scientific">Strongyloides venezuelensis</name>
    <name type="common">Threadworm</name>
    <dbReference type="NCBI Taxonomy" id="75913"/>
    <lineage>
        <taxon>Eukaryota</taxon>
        <taxon>Metazoa</taxon>
        <taxon>Ecdysozoa</taxon>
        <taxon>Nematoda</taxon>
        <taxon>Chromadorea</taxon>
        <taxon>Rhabditida</taxon>
        <taxon>Tylenchina</taxon>
        <taxon>Panagrolaimomorpha</taxon>
        <taxon>Strongyloidoidea</taxon>
        <taxon>Strongyloididae</taxon>
        <taxon>Strongyloides</taxon>
    </lineage>
</organism>
<evidence type="ECO:0000313" key="2">
    <source>
        <dbReference type="WBParaSite" id="SVE_0698500.1"/>
    </source>
</evidence>
<reference evidence="1" key="1">
    <citation type="submission" date="2014-07" db="EMBL/GenBank/DDBJ databases">
        <authorList>
            <person name="Martin A.A"/>
            <person name="De Silva N."/>
        </authorList>
    </citation>
    <scope>NUCLEOTIDE SEQUENCE</scope>
</reference>
<dbReference type="Proteomes" id="UP000035680">
    <property type="component" value="Unassembled WGS sequence"/>
</dbReference>
<accession>A0A0K0FDQ9</accession>
<reference evidence="2" key="2">
    <citation type="submission" date="2015-08" db="UniProtKB">
        <authorList>
            <consortium name="WormBaseParasite"/>
        </authorList>
    </citation>
    <scope>IDENTIFICATION</scope>
</reference>
<keyword evidence="1" id="KW-1185">Reference proteome</keyword>
<name>A0A0K0FDQ9_STRVS</name>
<sequence>MVIIIDEVPSGNVNEDLSKLDSLTKEKKRNDIIDKLYNEFIQEEKQIGKNDTLPNYRGVMAMHQFGLLMEFINQLSTRMKSI</sequence>
<dbReference type="AlphaFoldDB" id="A0A0K0FDQ9"/>
<proteinExistence type="predicted"/>
<protein>
    <submittedName>
        <fullName evidence="2">Uncharacterized protein</fullName>
    </submittedName>
</protein>
<evidence type="ECO:0000313" key="1">
    <source>
        <dbReference type="Proteomes" id="UP000035680"/>
    </source>
</evidence>